<dbReference type="InterPro" id="IPR052514">
    <property type="entry name" value="SAM-dependent_MTase"/>
</dbReference>
<dbReference type="HOGENOM" id="CLU_1056100_0_0_2"/>
<dbReference type="PANTHER" id="PTHR34203">
    <property type="entry name" value="METHYLTRANSFERASE, FKBM FAMILY PROTEIN"/>
    <property type="match status" value="1"/>
</dbReference>
<dbReference type="GO" id="GO:0008168">
    <property type="term" value="F:methyltransferase activity"/>
    <property type="evidence" value="ECO:0007669"/>
    <property type="project" value="UniProtKB-KW"/>
</dbReference>
<name>C3N4P5_SACI3</name>
<proteinExistence type="predicted"/>
<keyword evidence="2" id="KW-0808">Transferase</keyword>
<dbReference type="AlphaFoldDB" id="C3N4P5"/>
<reference evidence="2 3" key="1">
    <citation type="journal article" date="2009" name="Proc. Natl. Acad. Sci. U.S.A.">
        <title>Biogeography of the Sulfolobus islandicus pan-genome.</title>
        <authorList>
            <person name="Reno M.L."/>
            <person name="Held N.L."/>
            <person name="Fields C.J."/>
            <person name="Burke P.V."/>
            <person name="Whitaker R.J."/>
        </authorList>
    </citation>
    <scope>NUCLEOTIDE SEQUENCE [LARGE SCALE GENOMIC DNA]</scope>
    <source>
        <strain evidence="2 3">M.16.27</strain>
    </source>
</reference>
<gene>
    <name evidence="2" type="ordered locus">M1627_1068</name>
</gene>
<evidence type="ECO:0000313" key="2">
    <source>
        <dbReference type="EMBL" id="ACP54970.1"/>
    </source>
</evidence>
<dbReference type="GO" id="GO:0032259">
    <property type="term" value="P:methylation"/>
    <property type="evidence" value="ECO:0007669"/>
    <property type="project" value="UniProtKB-KW"/>
</dbReference>
<evidence type="ECO:0000313" key="3">
    <source>
        <dbReference type="Proteomes" id="UP000002307"/>
    </source>
</evidence>
<dbReference type="CDD" id="cd02440">
    <property type="entry name" value="AdoMet_MTases"/>
    <property type="match status" value="1"/>
</dbReference>
<feature type="domain" description="Methyltransferase FkbM" evidence="1">
    <location>
        <begin position="52"/>
        <end position="194"/>
    </location>
</feature>
<sequence length="263" mass="29998">MVMSNDLYLLNIGKTKIYLRNNVIDDYWVFEGIFFADEYWPLKLSKTDIVLDVGANIGAFTLKVAPKVKHVIAIEPEPNNFELLKKNVNVNNLSNITLVNYAVSDKEETVYFNTTGGSAKVGDQGIAVKAKPLDYILHELGDPQITVMKMDIEGYEGKVLSAFNNYEYLRQIIVEVHSKEIKDYVTNLLSSKGFVIVDVSKIKTIRVIKNIIKYLISFLSAERKYNYFTIKQSIKYLLRLGPSPVASNNPNSEQRILYAYKNY</sequence>
<dbReference type="InterPro" id="IPR006342">
    <property type="entry name" value="FkbM_mtfrase"/>
</dbReference>
<dbReference type="Pfam" id="PF05050">
    <property type="entry name" value="Methyltransf_21"/>
    <property type="match status" value="1"/>
</dbReference>
<organism evidence="2 3">
    <name type="scientific">Saccharolobus islandicus (strain M.16.27)</name>
    <name type="common">Sulfolobus islandicus</name>
    <dbReference type="NCBI Taxonomy" id="427318"/>
    <lineage>
        <taxon>Archaea</taxon>
        <taxon>Thermoproteota</taxon>
        <taxon>Thermoprotei</taxon>
        <taxon>Sulfolobales</taxon>
        <taxon>Sulfolobaceae</taxon>
        <taxon>Saccharolobus</taxon>
    </lineage>
</organism>
<dbReference type="GeneID" id="7812434"/>
<dbReference type="SUPFAM" id="SSF53335">
    <property type="entry name" value="S-adenosyl-L-methionine-dependent methyltransferases"/>
    <property type="match status" value="1"/>
</dbReference>
<protein>
    <submittedName>
        <fullName evidence="2">Methyltransferase FkbM family</fullName>
    </submittedName>
</protein>
<dbReference type="NCBIfam" id="TIGR01444">
    <property type="entry name" value="fkbM_fam"/>
    <property type="match status" value="1"/>
</dbReference>
<dbReference type="InterPro" id="IPR029063">
    <property type="entry name" value="SAM-dependent_MTases_sf"/>
</dbReference>
<accession>C3N4P5</accession>
<dbReference type="EMBL" id="CP001401">
    <property type="protein sequence ID" value="ACP54970.1"/>
    <property type="molecule type" value="Genomic_DNA"/>
</dbReference>
<dbReference type="PANTHER" id="PTHR34203:SF15">
    <property type="entry name" value="SLL1173 PROTEIN"/>
    <property type="match status" value="1"/>
</dbReference>
<keyword evidence="2" id="KW-0489">Methyltransferase</keyword>
<dbReference type="RefSeq" id="WP_012718735.1">
    <property type="nucleotide sequence ID" value="NC_012632.1"/>
</dbReference>
<evidence type="ECO:0000259" key="1">
    <source>
        <dbReference type="Pfam" id="PF05050"/>
    </source>
</evidence>
<dbReference type="Gene3D" id="3.40.50.150">
    <property type="entry name" value="Vaccinia Virus protein VP39"/>
    <property type="match status" value="1"/>
</dbReference>
<dbReference type="KEGG" id="sim:M1627_1068"/>
<dbReference type="Proteomes" id="UP000002307">
    <property type="component" value="Chromosome"/>
</dbReference>